<dbReference type="Proteomes" id="UP000091857">
    <property type="component" value="Chromosome 18"/>
</dbReference>
<accession>A0A2C9U1D3</accession>
<dbReference type="PANTHER" id="PTHR36323">
    <property type="entry name" value="MYOTUBULARIN-LIKE PROTEIN"/>
    <property type="match status" value="1"/>
</dbReference>
<keyword evidence="2" id="KW-1185">Reference proteome</keyword>
<dbReference type="PANTHER" id="PTHR36323:SF1">
    <property type="entry name" value="MYOTUBULARIN-LIKE PROTEIN"/>
    <property type="match status" value="1"/>
</dbReference>
<evidence type="ECO:0000313" key="1">
    <source>
        <dbReference type="EMBL" id="OAY23360.1"/>
    </source>
</evidence>
<dbReference type="OMA" id="ISSCDEY"/>
<gene>
    <name evidence="1" type="ORF">MANES_18G072600v8</name>
</gene>
<comment type="caution">
    <text evidence="1">The sequence shown here is derived from an EMBL/GenBank/DDBJ whole genome shotgun (WGS) entry which is preliminary data.</text>
</comment>
<dbReference type="AlphaFoldDB" id="A0A2C9U1D3"/>
<organism evidence="1 2">
    <name type="scientific">Manihot esculenta</name>
    <name type="common">Cassava</name>
    <name type="synonym">Jatropha manihot</name>
    <dbReference type="NCBI Taxonomy" id="3983"/>
    <lineage>
        <taxon>Eukaryota</taxon>
        <taxon>Viridiplantae</taxon>
        <taxon>Streptophyta</taxon>
        <taxon>Embryophyta</taxon>
        <taxon>Tracheophyta</taxon>
        <taxon>Spermatophyta</taxon>
        <taxon>Magnoliopsida</taxon>
        <taxon>eudicotyledons</taxon>
        <taxon>Gunneridae</taxon>
        <taxon>Pentapetalae</taxon>
        <taxon>rosids</taxon>
        <taxon>fabids</taxon>
        <taxon>Malpighiales</taxon>
        <taxon>Euphorbiaceae</taxon>
        <taxon>Crotonoideae</taxon>
        <taxon>Manihoteae</taxon>
        <taxon>Manihot</taxon>
    </lineage>
</organism>
<reference evidence="2" key="1">
    <citation type="journal article" date="2016" name="Nat. Biotechnol.">
        <title>Sequencing wild and cultivated cassava and related species reveals extensive interspecific hybridization and genetic diversity.</title>
        <authorList>
            <person name="Bredeson J.V."/>
            <person name="Lyons J.B."/>
            <person name="Prochnik S.E."/>
            <person name="Wu G.A."/>
            <person name="Ha C.M."/>
            <person name="Edsinger-Gonzales E."/>
            <person name="Grimwood J."/>
            <person name="Schmutz J."/>
            <person name="Rabbi I.Y."/>
            <person name="Egesi C."/>
            <person name="Nauluvula P."/>
            <person name="Lebot V."/>
            <person name="Ndunguru J."/>
            <person name="Mkamilo G."/>
            <person name="Bart R.S."/>
            <person name="Setter T.L."/>
            <person name="Gleadow R.M."/>
            <person name="Kulakow P."/>
            <person name="Ferguson M.E."/>
            <person name="Rounsley S."/>
            <person name="Rokhsar D.S."/>
        </authorList>
    </citation>
    <scope>NUCLEOTIDE SEQUENCE [LARGE SCALE GENOMIC DNA]</scope>
    <source>
        <strain evidence="2">cv. AM560-2</strain>
    </source>
</reference>
<protein>
    <submittedName>
        <fullName evidence="1">Uncharacterized protein</fullName>
    </submittedName>
</protein>
<dbReference type="Gramene" id="Manes.18G072600.1.v8.1">
    <property type="protein sequence ID" value="Manes.18G072600.1.v8.1.CDS.1"/>
    <property type="gene ID" value="Manes.18G072600.v8.1"/>
</dbReference>
<name>A0A2C9U1D3_MANES</name>
<evidence type="ECO:0000313" key="2">
    <source>
        <dbReference type="Proteomes" id="UP000091857"/>
    </source>
</evidence>
<dbReference type="EMBL" id="CM004404">
    <property type="protein sequence ID" value="OAY23360.1"/>
    <property type="molecule type" value="Genomic_DNA"/>
</dbReference>
<dbReference type="OrthoDB" id="1919827at2759"/>
<sequence>MGNGYNRHQNLHKSTFFPMLCSRLSVKDVALPKLEDRSMSISGDPLSPKIGCMGQVKRHNKIIGFPTSNKITITRNDTAILPAAVKYSKLKRIFSAKNSFTPTATASCRRRGVISNDVRGSKIDDSKEINSVSIKIEDMDPPLPVIKKVHKPAADGGGEDTLWKRRSGGASLKNLQLQQIQLHRQNLAPTTV</sequence>
<proteinExistence type="predicted"/>